<name>A0A4Q7DLQ0_9PROT</name>
<dbReference type="EMBL" id="SCFB01000001">
    <property type="protein sequence ID" value="RZI47114.1"/>
    <property type="molecule type" value="Genomic_DNA"/>
</dbReference>
<evidence type="ECO:0000313" key="2">
    <source>
        <dbReference type="Proteomes" id="UP000293550"/>
    </source>
</evidence>
<dbReference type="GO" id="GO:0003723">
    <property type="term" value="F:RNA binding"/>
    <property type="evidence" value="ECO:0007669"/>
    <property type="project" value="InterPro"/>
</dbReference>
<accession>A0A4Q7DLQ0</accession>
<dbReference type="Pfam" id="PF09907">
    <property type="entry name" value="HigB_toxin"/>
    <property type="match status" value="1"/>
</dbReference>
<keyword evidence="2" id="KW-1185">Reference proteome</keyword>
<dbReference type="AlphaFoldDB" id="A0A4Q7DLQ0"/>
<organism evidence="1 2">
    <name type="scientific">Candidatus Finniella inopinata</name>
    <dbReference type="NCBI Taxonomy" id="1696036"/>
    <lineage>
        <taxon>Bacteria</taxon>
        <taxon>Pseudomonadati</taxon>
        <taxon>Pseudomonadota</taxon>
        <taxon>Alphaproteobacteria</taxon>
        <taxon>Holosporales</taxon>
        <taxon>Candidatus Paracaedibacteraceae</taxon>
        <taxon>Candidatus Finniella</taxon>
    </lineage>
</organism>
<dbReference type="OrthoDB" id="9799912at2"/>
<dbReference type="Proteomes" id="UP000293550">
    <property type="component" value="Unassembled WGS sequence"/>
</dbReference>
<protein>
    <submittedName>
        <fullName evidence="1">Type II toxin-antitoxin system HigB family toxin</fullName>
    </submittedName>
</protein>
<proteinExistence type="predicted"/>
<dbReference type="GO" id="GO:0004519">
    <property type="term" value="F:endonuclease activity"/>
    <property type="evidence" value="ECO:0007669"/>
    <property type="project" value="InterPro"/>
</dbReference>
<evidence type="ECO:0000313" key="1">
    <source>
        <dbReference type="EMBL" id="RZI47114.1"/>
    </source>
</evidence>
<sequence>MRVISKRTLKQFWEAHSNFQDAKVWLQQWYADVEASEWKSQEDVKRRYRSASFLADNQIIFNVCGNRYRLIVKINYEYGIIYIRFIGTHAEYDQVNAKTI</sequence>
<dbReference type="GO" id="GO:0110001">
    <property type="term" value="C:toxin-antitoxin complex"/>
    <property type="evidence" value="ECO:0007669"/>
    <property type="project" value="InterPro"/>
</dbReference>
<comment type="caution">
    <text evidence="1">The sequence shown here is derived from an EMBL/GenBank/DDBJ whole genome shotgun (WGS) entry which is preliminary data.</text>
</comment>
<dbReference type="RefSeq" id="WP_130153226.1">
    <property type="nucleotide sequence ID" value="NZ_SCFB01000001.1"/>
</dbReference>
<reference evidence="1 2" key="1">
    <citation type="submission" date="2018-10" db="EMBL/GenBank/DDBJ databases">
        <title>An updated phylogeny of the Alphaproteobacteria reveals that the parasitic Rickettsiales and Holosporales have independent origins.</title>
        <authorList>
            <person name="Munoz-Gomez S.A."/>
            <person name="Hess S."/>
            <person name="Burger G."/>
            <person name="Lang B.F."/>
            <person name="Susko E."/>
            <person name="Slamovits C.H."/>
            <person name="Roger A.J."/>
        </authorList>
    </citation>
    <scope>NUCLEOTIDE SEQUENCE [LARGE SCALE GENOMIC DNA]</scope>
    <source>
        <strain evidence="1">HOLO01</strain>
    </source>
</reference>
<dbReference type="InterPro" id="IPR018669">
    <property type="entry name" value="Toxin_HigB"/>
</dbReference>
<gene>
    <name evidence="1" type="ORF">EQU50_00595</name>
</gene>